<feature type="chain" id="PRO_5012982820" description="Scaffoldin" evidence="1">
    <location>
        <begin position="24"/>
        <end position="511"/>
    </location>
</feature>
<keyword evidence="1" id="KW-0732">Signal</keyword>
<evidence type="ECO:0000256" key="1">
    <source>
        <dbReference type="SAM" id="SignalP"/>
    </source>
</evidence>
<sequence>MFAKKLLSAVALLLFLGNQSVHAFGTISSCTSETKTGCNNNSGTSITYLCIDGLKIYGFASGATGTCLQEFSLTDEAVNVIGVVDDNSDPSNPTSTITKQSDTITSAEGKLTIFSCTSGECTQQFGYVFDASNQYSVGSEGNSAKLTFDSTTVCNTAGVGVIIKKDGGTIEFCLDSEKSVTVNSDNEGDYLMVGTELGVGSTLPASRLTTTEGQDNTVITIGSNYIIYNEAYTTNSEIYCANDQNKLETRFENICSSTDCDYYTCASGPATVTPDDNCNPVSNPSKCTDGGFYIVDGNNALITTQNSNGATITLYKCVENSGVKCSNDGFTIPTGYIPNADDVSASEYKYSFIKCDGSTCEGYNAPDKTACEAAGQLINLNSSTLSICLQMTKADNSNAIVSAPLSAAGSYFVDTKVSNIFGDRSSDSSGYTFVIVDVTATSVQLHGKDDEDSRYKYTDNTYKIYNRSSNKSNICDASKTINEFELNQCSDYQSAENYYYKLKQSHEWPNV</sequence>
<protein>
    <recommendedName>
        <fullName evidence="4">Scaffoldin</fullName>
    </recommendedName>
</protein>
<dbReference type="AlphaFoldDB" id="A0A1Y2B3J2"/>
<proteinExistence type="predicted"/>
<dbReference type="PROSITE" id="PS51257">
    <property type="entry name" value="PROKAR_LIPOPROTEIN"/>
    <property type="match status" value="1"/>
</dbReference>
<name>A0A1Y2B3J2_9FUNG</name>
<comment type="caution">
    <text evidence="2">The sequence shown here is derived from an EMBL/GenBank/DDBJ whole genome shotgun (WGS) entry which is preliminary data.</text>
</comment>
<evidence type="ECO:0008006" key="4">
    <source>
        <dbReference type="Google" id="ProtNLM"/>
    </source>
</evidence>
<accession>A0A1Y2B3J2</accession>
<dbReference type="EMBL" id="MCOG01000180">
    <property type="protein sequence ID" value="ORY29399.1"/>
    <property type="molecule type" value="Genomic_DNA"/>
</dbReference>
<feature type="signal peptide" evidence="1">
    <location>
        <begin position="1"/>
        <end position="23"/>
    </location>
</feature>
<reference evidence="2 3" key="1">
    <citation type="submission" date="2016-08" db="EMBL/GenBank/DDBJ databases">
        <title>A Parts List for Fungal Cellulosomes Revealed by Comparative Genomics.</title>
        <authorList>
            <consortium name="DOE Joint Genome Institute"/>
            <person name="Haitjema C.H."/>
            <person name="Gilmore S.P."/>
            <person name="Henske J.K."/>
            <person name="Solomon K.V."/>
            <person name="De Groot R."/>
            <person name="Kuo A."/>
            <person name="Mondo S.J."/>
            <person name="Salamov A.A."/>
            <person name="Labutti K."/>
            <person name="Zhao Z."/>
            <person name="Chiniquy J."/>
            <person name="Barry K."/>
            <person name="Brewer H.M."/>
            <person name="Purvine S.O."/>
            <person name="Wright A.T."/>
            <person name="Boxma B."/>
            <person name="Van Alen T."/>
            <person name="Hackstein J.H."/>
            <person name="Baker S.E."/>
            <person name="Grigoriev I.V."/>
            <person name="O'Malley M.A."/>
        </authorList>
    </citation>
    <scope>NUCLEOTIDE SEQUENCE [LARGE SCALE GENOMIC DNA]</scope>
    <source>
        <strain evidence="2 3">G1</strain>
    </source>
</reference>
<dbReference type="Proteomes" id="UP000193920">
    <property type="component" value="Unassembled WGS sequence"/>
</dbReference>
<organism evidence="2 3">
    <name type="scientific">Neocallimastix californiae</name>
    <dbReference type="NCBI Taxonomy" id="1754190"/>
    <lineage>
        <taxon>Eukaryota</taxon>
        <taxon>Fungi</taxon>
        <taxon>Fungi incertae sedis</taxon>
        <taxon>Chytridiomycota</taxon>
        <taxon>Chytridiomycota incertae sedis</taxon>
        <taxon>Neocallimastigomycetes</taxon>
        <taxon>Neocallimastigales</taxon>
        <taxon>Neocallimastigaceae</taxon>
        <taxon>Neocallimastix</taxon>
    </lineage>
</organism>
<evidence type="ECO:0000313" key="3">
    <source>
        <dbReference type="Proteomes" id="UP000193920"/>
    </source>
</evidence>
<evidence type="ECO:0000313" key="2">
    <source>
        <dbReference type="EMBL" id="ORY29399.1"/>
    </source>
</evidence>
<keyword evidence="3" id="KW-1185">Reference proteome</keyword>
<gene>
    <name evidence="2" type="ORF">LY90DRAFT_512888</name>
</gene>